<feature type="chain" id="PRO_5041376122" evidence="2">
    <location>
        <begin position="31"/>
        <end position="544"/>
    </location>
</feature>
<dbReference type="Proteomes" id="UP001174691">
    <property type="component" value="Unassembled WGS sequence"/>
</dbReference>
<gene>
    <name evidence="3" type="ORF">NKR19_g3097</name>
</gene>
<organism evidence="3 4">
    <name type="scientific">Coniochaeta hoffmannii</name>
    <dbReference type="NCBI Taxonomy" id="91930"/>
    <lineage>
        <taxon>Eukaryota</taxon>
        <taxon>Fungi</taxon>
        <taxon>Dikarya</taxon>
        <taxon>Ascomycota</taxon>
        <taxon>Pezizomycotina</taxon>
        <taxon>Sordariomycetes</taxon>
        <taxon>Sordariomycetidae</taxon>
        <taxon>Coniochaetales</taxon>
        <taxon>Coniochaetaceae</taxon>
        <taxon>Coniochaeta</taxon>
    </lineage>
</organism>
<dbReference type="PANTHER" id="PTHR48172">
    <property type="match status" value="1"/>
</dbReference>
<feature type="signal peptide" evidence="2">
    <location>
        <begin position="1"/>
        <end position="30"/>
    </location>
</feature>
<evidence type="ECO:0000313" key="3">
    <source>
        <dbReference type="EMBL" id="KAJ9160598.1"/>
    </source>
</evidence>
<evidence type="ECO:0000256" key="2">
    <source>
        <dbReference type="SAM" id="SignalP"/>
    </source>
</evidence>
<keyword evidence="2" id="KW-0732">Signal</keyword>
<proteinExistence type="predicted"/>
<name>A0AA38SHG7_9PEZI</name>
<evidence type="ECO:0000256" key="1">
    <source>
        <dbReference type="SAM" id="MobiDB-lite"/>
    </source>
</evidence>
<dbReference type="AlphaFoldDB" id="A0AA38SHG7"/>
<sequence length="544" mass="61876">MSHLRRLGTALALFLSIVTLLTILPGILNPAPPTKEERERDKRWVSTSPHWLDRQACRWLMVCGVLHVRWDGPTLPDNGRDGDDSGDLRRIDLRRRDAQQRPNAQAWTSKRGEAKRVTNTARDIPDYVLKFAPLVHLYSGEHFWPADIADFIRHIDPYSKGSAMNLTHTPLDLDNLGDVEESLEDEVFLTSEADVETRPAWLHSYQNSPVPFNDTTGSGRRGGHKAQESLTSPPVPLDKTTWWNVDKSHPIHRVSDPRKLSNRRRPLRPGPLSAREQQQRLLASTPMHKPDSEGYSRAPAVLILVDKGSGVLDAFWFFFYAYNLGQTVLDIRFGNHVADWEHAMVRFENGVPRAVFCSEHEGGKAYLWQALEKKSVKQHHHRGRGEYGREGEEEEEEVVVDRPVLYSAVGSHAMYADAGKHPYVLPFGLLKDVTDKGPLWDPALNTYAYFYDYEADAAGNRTDSLTPAASNPEAPTGWFHFAGPWGDELYPLADRRQWRLFGQYHYITGPLGPKFKKLDRRKVCQTERCSVVTSIEAGRRSAWY</sequence>
<protein>
    <submittedName>
        <fullName evidence="3">Vacuolar protein sorting-associated protein</fullName>
    </submittedName>
</protein>
<comment type="caution">
    <text evidence="3">The sequence shown here is derived from an EMBL/GenBank/DDBJ whole genome shotgun (WGS) entry which is preliminary data.</text>
</comment>
<dbReference type="PANTHER" id="PTHR48172:SF2">
    <property type="entry name" value="VACUOLAR PROTEIN SORTING PROTEIN 62"/>
    <property type="match status" value="1"/>
</dbReference>
<feature type="region of interest" description="Disordered" evidence="1">
    <location>
        <begin position="74"/>
        <end position="115"/>
    </location>
</feature>
<keyword evidence="4" id="KW-1185">Reference proteome</keyword>
<dbReference type="EMBL" id="JANBVN010000033">
    <property type="protein sequence ID" value="KAJ9160598.1"/>
    <property type="molecule type" value="Genomic_DNA"/>
</dbReference>
<feature type="region of interest" description="Disordered" evidence="1">
    <location>
        <begin position="253"/>
        <end position="275"/>
    </location>
</feature>
<feature type="compositionally biased region" description="Basic and acidic residues" evidence="1">
    <location>
        <begin position="78"/>
        <end position="99"/>
    </location>
</feature>
<accession>A0AA38SHG7</accession>
<reference evidence="3" key="1">
    <citation type="submission" date="2022-07" db="EMBL/GenBank/DDBJ databases">
        <title>Fungi with potential for degradation of polypropylene.</title>
        <authorList>
            <person name="Gostincar C."/>
        </authorList>
    </citation>
    <scope>NUCLEOTIDE SEQUENCE</scope>
    <source>
        <strain evidence="3">EXF-13287</strain>
    </source>
</reference>
<evidence type="ECO:0000313" key="4">
    <source>
        <dbReference type="Proteomes" id="UP001174691"/>
    </source>
</evidence>
<feature type="region of interest" description="Disordered" evidence="1">
    <location>
        <begin position="205"/>
        <end position="233"/>
    </location>
</feature>
<feature type="compositionally biased region" description="Polar residues" evidence="1">
    <location>
        <begin position="205"/>
        <end position="218"/>
    </location>
</feature>